<dbReference type="CDD" id="cd00037">
    <property type="entry name" value="CLECT"/>
    <property type="match status" value="1"/>
</dbReference>
<dbReference type="InterPro" id="IPR003609">
    <property type="entry name" value="Pan_app"/>
</dbReference>
<name>A0A433T0T6_ELYCH</name>
<proteinExistence type="predicted"/>
<protein>
    <recommendedName>
        <fullName evidence="1">Apple domain-containing protein</fullName>
    </recommendedName>
</protein>
<evidence type="ECO:0000259" key="1">
    <source>
        <dbReference type="Pfam" id="PF00024"/>
    </source>
</evidence>
<dbReference type="AlphaFoldDB" id="A0A433T0T6"/>
<reference evidence="2 3" key="1">
    <citation type="submission" date="2019-01" db="EMBL/GenBank/DDBJ databases">
        <title>A draft genome assembly of the solar-powered sea slug Elysia chlorotica.</title>
        <authorList>
            <person name="Cai H."/>
            <person name="Li Q."/>
            <person name="Fang X."/>
            <person name="Li J."/>
            <person name="Curtis N.E."/>
            <person name="Altenburger A."/>
            <person name="Shibata T."/>
            <person name="Feng M."/>
            <person name="Maeda T."/>
            <person name="Schwartz J.A."/>
            <person name="Shigenobu S."/>
            <person name="Lundholm N."/>
            <person name="Nishiyama T."/>
            <person name="Yang H."/>
            <person name="Hasebe M."/>
            <person name="Li S."/>
            <person name="Pierce S.K."/>
            <person name="Wang J."/>
        </authorList>
    </citation>
    <scope>NUCLEOTIDE SEQUENCE [LARGE SCALE GENOMIC DNA]</scope>
    <source>
        <strain evidence="2">EC2010</strain>
        <tissue evidence="2">Whole organism of an adult</tissue>
    </source>
</reference>
<dbReference type="InterPro" id="IPR016187">
    <property type="entry name" value="CTDL_fold"/>
</dbReference>
<dbReference type="EMBL" id="RQTK01000767">
    <property type="protein sequence ID" value="RUS75149.1"/>
    <property type="molecule type" value="Genomic_DNA"/>
</dbReference>
<accession>A0A433T0T6</accession>
<dbReference type="OrthoDB" id="6062171at2759"/>
<comment type="caution">
    <text evidence="2">The sequence shown here is derived from an EMBL/GenBank/DDBJ whole genome shotgun (WGS) entry which is preliminary data.</text>
</comment>
<dbReference type="SUPFAM" id="SSF56436">
    <property type="entry name" value="C-type lectin-like"/>
    <property type="match status" value="1"/>
</dbReference>
<dbReference type="Pfam" id="PF00024">
    <property type="entry name" value="PAN_1"/>
    <property type="match status" value="1"/>
</dbReference>
<sequence length="225" mass="25308">MELNIWVLLHTIPTAIVLRHTVGVMFDFHLTEKKFNFTLQDHNCKSLGYDGLAIVSTPEAFEYAIKITYYIRTVLGLNAFVGNRYYADQGQFLWDDGSVPRSDLPLRNPNGHEPYVRLRNFGVFERGWGTWLQPGLCGNHDNPPKQSSASGSIKHGEQLQTTTRTVLSEGTVLSHLECFVLCGMDPQCRSAEFNSDLLTCAILGEYKSSGTTSNAHVRTFVRQTF</sequence>
<evidence type="ECO:0000313" key="2">
    <source>
        <dbReference type="EMBL" id="RUS75149.1"/>
    </source>
</evidence>
<dbReference type="Proteomes" id="UP000271974">
    <property type="component" value="Unassembled WGS sequence"/>
</dbReference>
<evidence type="ECO:0000313" key="3">
    <source>
        <dbReference type="Proteomes" id="UP000271974"/>
    </source>
</evidence>
<keyword evidence="3" id="KW-1185">Reference proteome</keyword>
<organism evidence="2 3">
    <name type="scientific">Elysia chlorotica</name>
    <name type="common">Eastern emerald elysia</name>
    <name type="synonym">Sea slug</name>
    <dbReference type="NCBI Taxonomy" id="188477"/>
    <lineage>
        <taxon>Eukaryota</taxon>
        <taxon>Metazoa</taxon>
        <taxon>Spiralia</taxon>
        <taxon>Lophotrochozoa</taxon>
        <taxon>Mollusca</taxon>
        <taxon>Gastropoda</taxon>
        <taxon>Heterobranchia</taxon>
        <taxon>Euthyneura</taxon>
        <taxon>Panpulmonata</taxon>
        <taxon>Sacoglossa</taxon>
        <taxon>Placobranchoidea</taxon>
        <taxon>Plakobranchidae</taxon>
        <taxon>Elysia</taxon>
    </lineage>
</organism>
<feature type="domain" description="Apple" evidence="1">
    <location>
        <begin position="165"/>
        <end position="212"/>
    </location>
</feature>
<gene>
    <name evidence="2" type="ORF">EGW08_017089</name>
</gene>